<keyword evidence="1" id="KW-0472">Membrane</keyword>
<dbReference type="AlphaFoldDB" id="A0A3R9R3I9"/>
<sequence>MGAMERELTPTEIAIKYLRTQYTGEIIFLSFFVILLFLIINVLLIYYYGLIPTISTIVGILTGMFRTLKRRGKRALSPLERPELRKLCEGYGDQAYIELRKELSSKIEVTTPFYLGLIVLTMIAGILSPNKLNLEVLNDIDGLFVCTFGPWLSSFTCSAGSDFAIFPTWRSMRALEKFFKEHPIKTLPPTIRRWWAREMAVKSGKRPALITGLSLLFYTVGISLFVEGLVTMIFGFIGFPIYEQLDLISRELTGLPLHGPNEDLLREAVGAGLGLMAIGVFFLVSARWMWKLMKEGAIIAILASAIPITFGIFFVMDHPEKLFNYLLIIIPSIIILLIKHEWKKFM</sequence>
<feature type="transmembrane region" description="Helical" evidence="1">
    <location>
        <begin position="297"/>
        <end position="316"/>
    </location>
</feature>
<evidence type="ECO:0000256" key="1">
    <source>
        <dbReference type="SAM" id="Phobius"/>
    </source>
</evidence>
<dbReference type="Proteomes" id="UP000277582">
    <property type="component" value="Unassembled WGS sequence"/>
</dbReference>
<comment type="caution">
    <text evidence="2">The sequence shown here is derived from an EMBL/GenBank/DDBJ whole genome shotgun (WGS) entry which is preliminary data.</text>
</comment>
<reference evidence="2 3" key="1">
    <citation type="submission" date="2018-10" db="EMBL/GenBank/DDBJ databases">
        <title>Co-occurring genomic capacity for anaerobic methane metabolism and dissimilatory sulfite reduction discovered in the Korarchaeota.</title>
        <authorList>
            <person name="Mckay L.J."/>
            <person name="Dlakic M."/>
            <person name="Fields M.W."/>
            <person name="Delmont T.O."/>
            <person name="Eren A.M."/>
            <person name="Jay Z.J."/>
            <person name="Klingelsmith K.B."/>
            <person name="Rusch D.B."/>
            <person name="Inskeep W.P."/>
        </authorList>
    </citation>
    <scope>NUCLEOTIDE SEQUENCE [LARGE SCALE GENOMIC DNA]</scope>
    <source>
        <strain evidence="2 3">MDKW</strain>
    </source>
</reference>
<keyword evidence="1" id="KW-1133">Transmembrane helix</keyword>
<feature type="transmembrane region" description="Helical" evidence="1">
    <location>
        <begin position="215"/>
        <end position="242"/>
    </location>
</feature>
<feature type="transmembrane region" description="Helical" evidence="1">
    <location>
        <begin position="109"/>
        <end position="128"/>
    </location>
</feature>
<dbReference type="EMBL" id="RCOS01000101">
    <property type="protein sequence ID" value="RSN74089.1"/>
    <property type="molecule type" value="Genomic_DNA"/>
</dbReference>
<proteinExistence type="predicted"/>
<name>A0A3R9R3I9_9CREN</name>
<gene>
    <name evidence="2" type="ORF">D6D85_08855</name>
</gene>
<feature type="transmembrane region" description="Helical" evidence="1">
    <location>
        <begin position="322"/>
        <end position="338"/>
    </location>
</feature>
<evidence type="ECO:0000313" key="2">
    <source>
        <dbReference type="EMBL" id="RSN74089.1"/>
    </source>
</evidence>
<keyword evidence="1" id="KW-0812">Transmembrane</keyword>
<feature type="transmembrane region" description="Helical" evidence="1">
    <location>
        <begin position="21"/>
        <end position="40"/>
    </location>
</feature>
<keyword evidence="3" id="KW-1185">Reference proteome</keyword>
<feature type="transmembrane region" description="Helical" evidence="1">
    <location>
        <begin position="148"/>
        <end position="169"/>
    </location>
</feature>
<accession>A0A3R9R3I9</accession>
<feature type="transmembrane region" description="Helical" evidence="1">
    <location>
        <begin position="268"/>
        <end position="290"/>
    </location>
</feature>
<evidence type="ECO:0000313" key="3">
    <source>
        <dbReference type="Proteomes" id="UP000277582"/>
    </source>
</evidence>
<organism evidence="2 3">
    <name type="scientific">Candidatus Methanodesulfokora washburnensis</name>
    <dbReference type="NCBI Taxonomy" id="2478471"/>
    <lineage>
        <taxon>Archaea</taxon>
        <taxon>Thermoproteota</taxon>
        <taxon>Candidatus Korarchaeia</taxon>
        <taxon>Candidatus Korarchaeia incertae sedis</taxon>
        <taxon>Candidatus Methanodesulfokora</taxon>
    </lineage>
</organism>
<protein>
    <submittedName>
        <fullName evidence="2">Uncharacterized protein</fullName>
    </submittedName>
</protein>
<feature type="transmembrane region" description="Helical" evidence="1">
    <location>
        <begin position="46"/>
        <end position="65"/>
    </location>
</feature>